<evidence type="ECO:0000313" key="3">
    <source>
        <dbReference type="Proteomes" id="UP001499967"/>
    </source>
</evidence>
<accession>A0ABP3YJL3</accession>
<dbReference type="SUPFAM" id="SSF51182">
    <property type="entry name" value="RmlC-like cupins"/>
    <property type="match status" value="1"/>
</dbReference>
<dbReference type="InterPro" id="IPR014710">
    <property type="entry name" value="RmlC-like_jellyroll"/>
</dbReference>
<sequence length="302" mass="32650">MYDKSDARSALATATAPGPAPQGRVAAPELADHDRQDPQETTAAGSRTWLTRGQNFVLAYTSARGGDAFARQGQPDEYVVVLPHDGSSVEITAGGDTVTASGRAVVVVPPGDSTVTATADCDLVRLFTVRSADLAERCGNAASYAEDHPHVAPFAAWPDPPGGFRIRVYPVADIPKDPQRFGRIFRCSTFMVNFLFPHEGPRDTTKLSPHHHDDFEQCSLAVRGEFVHHIRTPWTTRLDDWREDVHHACGSPSVAVIPPPTVHTTQATGPGTNQLIDIFCPPRADFSAKPGWVLNADEYPAP</sequence>
<proteinExistence type="predicted"/>
<dbReference type="InterPro" id="IPR011051">
    <property type="entry name" value="RmlC_Cupin_sf"/>
</dbReference>
<organism evidence="2 3">
    <name type="scientific">Pseudonocardia zijingensis</name>
    <dbReference type="NCBI Taxonomy" id="153376"/>
    <lineage>
        <taxon>Bacteria</taxon>
        <taxon>Bacillati</taxon>
        <taxon>Actinomycetota</taxon>
        <taxon>Actinomycetes</taxon>
        <taxon>Pseudonocardiales</taxon>
        <taxon>Pseudonocardiaceae</taxon>
        <taxon>Pseudonocardia</taxon>
    </lineage>
</organism>
<evidence type="ECO:0000313" key="2">
    <source>
        <dbReference type="EMBL" id="GAA0895818.1"/>
    </source>
</evidence>
<dbReference type="Gene3D" id="2.60.120.10">
    <property type="entry name" value="Jelly Rolls"/>
    <property type="match status" value="1"/>
</dbReference>
<comment type="caution">
    <text evidence="2">The sequence shown here is derived from an EMBL/GenBank/DDBJ whole genome shotgun (WGS) entry which is preliminary data.</text>
</comment>
<evidence type="ECO:0000256" key="1">
    <source>
        <dbReference type="SAM" id="MobiDB-lite"/>
    </source>
</evidence>
<name>A0ABP3YJL3_9PSEU</name>
<dbReference type="EMBL" id="BAAAHP010000163">
    <property type="protein sequence ID" value="GAA0895818.1"/>
    <property type="molecule type" value="Genomic_DNA"/>
</dbReference>
<reference evidence="3" key="1">
    <citation type="journal article" date="2019" name="Int. J. Syst. Evol. Microbiol.">
        <title>The Global Catalogue of Microorganisms (GCM) 10K type strain sequencing project: providing services to taxonomists for standard genome sequencing and annotation.</title>
        <authorList>
            <consortium name="The Broad Institute Genomics Platform"/>
            <consortium name="The Broad Institute Genome Sequencing Center for Infectious Disease"/>
            <person name="Wu L."/>
            <person name="Ma J."/>
        </authorList>
    </citation>
    <scope>NUCLEOTIDE SEQUENCE [LARGE SCALE GENOMIC DNA]</scope>
    <source>
        <strain evidence="3">JCM 11117</strain>
    </source>
</reference>
<keyword evidence="3" id="KW-1185">Reference proteome</keyword>
<gene>
    <name evidence="2" type="ORF">GCM10009559_52860</name>
</gene>
<dbReference type="RefSeq" id="WP_343944284.1">
    <property type="nucleotide sequence ID" value="NZ_BAAAHP010000163.1"/>
</dbReference>
<dbReference type="Proteomes" id="UP001499967">
    <property type="component" value="Unassembled WGS sequence"/>
</dbReference>
<feature type="region of interest" description="Disordered" evidence="1">
    <location>
        <begin position="1"/>
        <end position="43"/>
    </location>
</feature>
<protein>
    <recommendedName>
        <fullName evidence="4">Mannose-6-phosphate isomerase-like protein (Cupin superfamily)</fullName>
    </recommendedName>
</protein>
<evidence type="ECO:0008006" key="4">
    <source>
        <dbReference type="Google" id="ProtNLM"/>
    </source>
</evidence>